<dbReference type="eggNOG" id="COG0758">
    <property type="taxonomic scope" value="Bacteria"/>
</dbReference>
<dbReference type="SUPFAM" id="SSF102405">
    <property type="entry name" value="MCP/YpsA-like"/>
    <property type="match status" value="1"/>
</dbReference>
<dbReference type="PANTHER" id="PTHR43022:SF1">
    <property type="entry name" value="PROTEIN SMF"/>
    <property type="match status" value="1"/>
</dbReference>
<evidence type="ECO:0000259" key="2">
    <source>
        <dbReference type="Pfam" id="PF02481"/>
    </source>
</evidence>
<feature type="domain" description="Smf/DprA SLOG" evidence="2">
    <location>
        <begin position="78"/>
        <end position="287"/>
    </location>
</feature>
<comment type="caution">
    <text evidence="3">The sequence shown here is derived from an EMBL/GenBank/DDBJ whole genome shotgun (WGS) entry which is preliminary data.</text>
</comment>
<dbReference type="InterPro" id="IPR003488">
    <property type="entry name" value="DprA"/>
</dbReference>
<protein>
    <submittedName>
        <fullName evidence="3">DNA protecting protein DprA</fullName>
    </submittedName>
</protein>
<organism evidence="3 4">
    <name type="scientific">Ruminococcus albus 8</name>
    <dbReference type="NCBI Taxonomy" id="246199"/>
    <lineage>
        <taxon>Bacteria</taxon>
        <taxon>Bacillati</taxon>
        <taxon>Bacillota</taxon>
        <taxon>Clostridia</taxon>
        <taxon>Eubacteriales</taxon>
        <taxon>Oscillospiraceae</taxon>
        <taxon>Ruminococcus</taxon>
    </lineage>
</organism>
<dbReference type="OrthoDB" id="9785707at2"/>
<dbReference type="NCBIfam" id="TIGR00732">
    <property type="entry name" value="dprA"/>
    <property type="match status" value="1"/>
</dbReference>
<accession>E9SC03</accession>
<dbReference type="STRING" id="246199.CUS_6819"/>
<dbReference type="Pfam" id="PF02481">
    <property type="entry name" value="DNA_processg_A"/>
    <property type="match status" value="1"/>
</dbReference>
<keyword evidence="4" id="KW-1185">Reference proteome</keyword>
<sequence length="288" mass="31137">MNMTSREALFALSLIFKPGDIKVQELFEVYDDPAELYSVLISGSDSHIPHEMTAKAKAFDLNFAAEVYDYCDKNDINIITRTDDGYPENFRHIDSPPLAFYCLGSPYVLENKHALTIVGARSATPYSIKVAGAFAADIAKEGHPIISGFAKGIDSAAHWGAVNAGGKTVAVLGCGIHYDYPRGNGQLKEAIANNGAVISEYPPLESPDRTYFTIRNRMIAGLAKAVLVVQASEKSGSLNTASHALDQGKDIFVIPPCDVFAEEFRGQTSLLRDGASPAYSPEDILTEL</sequence>
<comment type="similarity">
    <text evidence="1">Belongs to the DprA/Smf family.</text>
</comment>
<dbReference type="RefSeq" id="WP_002849332.1">
    <property type="nucleotide sequence ID" value="NZ_ADKM02000075.1"/>
</dbReference>
<evidence type="ECO:0000313" key="4">
    <source>
        <dbReference type="Proteomes" id="UP000004259"/>
    </source>
</evidence>
<reference evidence="3 4" key="1">
    <citation type="submission" date="2011-02" db="EMBL/GenBank/DDBJ databases">
        <authorList>
            <person name="Nelson K.E."/>
            <person name="Sutton G."/>
            <person name="Torralba M."/>
            <person name="Durkin S."/>
            <person name="Harkins D."/>
            <person name="Montgomery R."/>
            <person name="Ziemer C."/>
            <person name="Klaassens E."/>
            <person name="Ocuiv P."/>
            <person name="Morrison M."/>
        </authorList>
    </citation>
    <scope>NUCLEOTIDE SEQUENCE [LARGE SCALE GENOMIC DNA]</scope>
    <source>
        <strain evidence="3 4">8</strain>
    </source>
</reference>
<dbReference type="GO" id="GO:0009294">
    <property type="term" value="P:DNA-mediated transformation"/>
    <property type="evidence" value="ECO:0007669"/>
    <property type="project" value="InterPro"/>
</dbReference>
<dbReference type="PANTHER" id="PTHR43022">
    <property type="entry name" value="PROTEIN SMF"/>
    <property type="match status" value="1"/>
</dbReference>
<evidence type="ECO:0000313" key="3">
    <source>
        <dbReference type="EMBL" id="EGC03177.1"/>
    </source>
</evidence>
<dbReference type="EMBL" id="ADKM02000075">
    <property type="protein sequence ID" value="EGC03177.1"/>
    <property type="molecule type" value="Genomic_DNA"/>
</dbReference>
<dbReference type="AlphaFoldDB" id="E9SC03"/>
<dbReference type="Gene3D" id="3.40.50.450">
    <property type="match status" value="1"/>
</dbReference>
<evidence type="ECO:0000256" key="1">
    <source>
        <dbReference type="ARBA" id="ARBA00006525"/>
    </source>
</evidence>
<name>E9SC03_RUMAL</name>
<gene>
    <name evidence="3" type="primary">dprA</name>
    <name evidence="3" type="ORF">CUS_6819</name>
</gene>
<proteinExistence type="inferred from homology"/>
<dbReference type="Proteomes" id="UP000004259">
    <property type="component" value="Unassembled WGS sequence"/>
</dbReference>
<dbReference type="InterPro" id="IPR057666">
    <property type="entry name" value="DrpA_SLOG"/>
</dbReference>